<proteinExistence type="predicted"/>
<evidence type="ECO:0000259" key="2">
    <source>
        <dbReference type="Pfam" id="PF14020"/>
    </source>
</evidence>
<name>A0A852T0T0_9MICO</name>
<organism evidence="3 4">
    <name type="scientific">Leifsonia soli</name>
    <dbReference type="NCBI Taxonomy" id="582665"/>
    <lineage>
        <taxon>Bacteria</taxon>
        <taxon>Bacillati</taxon>
        <taxon>Actinomycetota</taxon>
        <taxon>Actinomycetes</taxon>
        <taxon>Micrococcales</taxon>
        <taxon>Microbacteriaceae</taxon>
        <taxon>Leifsonia</taxon>
    </lineage>
</organism>
<dbReference type="RefSeq" id="WP_179457158.1">
    <property type="nucleotide sequence ID" value="NZ_BAAAPX010000001.1"/>
</dbReference>
<evidence type="ECO:0000313" key="4">
    <source>
        <dbReference type="Proteomes" id="UP000589620"/>
    </source>
</evidence>
<feature type="domain" description="DUF4236" evidence="2">
    <location>
        <begin position="3"/>
        <end position="53"/>
    </location>
</feature>
<accession>A0A852T0T0</accession>
<reference evidence="3 4" key="1">
    <citation type="submission" date="2020-07" db="EMBL/GenBank/DDBJ databases">
        <title>Sequencing the genomes of 1000 actinobacteria strains.</title>
        <authorList>
            <person name="Klenk H.-P."/>
        </authorList>
    </citation>
    <scope>NUCLEOTIDE SEQUENCE [LARGE SCALE GENOMIC DNA]</scope>
    <source>
        <strain evidence="3 4">DSM 23871</strain>
    </source>
</reference>
<dbReference type="Pfam" id="PF14020">
    <property type="entry name" value="DUF4236"/>
    <property type="match status" value="1"/>
</dbReference>
<gene>
    <name evidence="3" type="ORF">BJ963_002657</name>
</gene>
<evidence type="ECO:0000256" key="1">
    <source>
        <dbReference type="SAM" id="Phobius"/>
    </source>
</evidence>
<dbReference type="Proteomes" id="UP000589620">
    <property type="component" value="Unassembled WGS sequence"/>
</dbReference>
<keyword evidence="1" id="KW-0812">Transmembrane</keyword>
<keyword evidence="1" id="KW-1133">Transmembrane helix</keyword>
<keyword evidence="1" id="KW-0472">Membrane</keyword>
<feature type="transmembrane region" description="Helical" evidence="1">
    <location>
        <begin position="115"/>
        <end position="148"/>
    </location>
</feature>
<keyword evidence="4" id="KW-1185">Reference proteome</keyword>
<dbReference type="AlphaFoldDB" id="A0A852T0T0"/>
<sequence>MGFYIRKSLKAGPFRFNLSKSGLGVSAGVPGFRVGSGPRGNYVHMGAGGVYYRASLNGRVPVRATQPVQPASPTMFSASAVLMEDVTGADVQELEPTGPDDVVRQLREASNRHGIAWWVALAASVVGAFIMPFGWILWVLAIPGVWWLALRDRARQSVVVFYDVNDEAAARFQALVDADEHLRGLAGRWRITQSGAVGAGYQHKVNAGASNLVRREPVTVGAKAPKQLVTNVAVPSWTAGQTTLYFLPDRVLVKQGKEFTDVGYTNLQVTDSTTRFIESAGPVLRDTKQVGSTWQYVNKGGGPDRRFANNPALPIVLYGEVLLATASGFRWEMQISKSESAAYIGSTLRYIAGR</sequence>
<comment type="caution">
    <text evidence="3">The sequence shown here is derived from an EMBL/GenBank/DDBJ whole genome shotgun (WGS) entry which is preliminary data.</text>
</comment>
<dbReference type="InterPro" id="IPR025330">
    <property type="entry name" value="DUF4236"/>
</dbReference>
<dbReference type="EMBL" id="JACCBJ010000001">
    <property type="protein sequence ID" value="NYD75138.1"/>
    <property type="molecule type" value="Genomic_DNA"/>
</dbReference>
<protein>
    <recommendedName>
        <fullName evidence="2">DUF4236 domain-containing protein</fullName>
    </recommendedName>
</protein>
<evidence type="ECO:0000313" key="3">
    <source>
        <dbReference type="EMBL" id="NYD75138.1"/>
    </source>
</evidence>